<dbReference type="GO" id="GO:0004843">
    <property type="term" value="F:cysteine-type deubiquitinase activity"/>
    <property type="evidence" value="ECO:0007669"/>
    <property type="project" value="InterPro"/>
</dbReference>
<evidence type="ECO:0000313" key="3">
    <source>
        <dbReference type="EMBL" id="KAF5359394.1"/>
    </source>
</evidence>
<proteinExistence type="predicted"/>
<dbReference type="InterPro" id="IPR033979">
    <property type="entry name" value="MINDY_domain"/>
</dbReference>
<dbReference type="Pfam" id="PF04424">
    <property type="entry name" value="MINDY_DUB"/>
    <property type="match status" value="1"/>
</dbReference>
<keyword evidence="4" id="KW-1185">Reference proteome</keyword>
<dbReference type="GO" id="GO:0016807">
    <property type="term" value="F:cysteine-type carboxypeptidase activity"/>
    <property type="evidence" value="ECO:0007669"/>
    <property type="project" value="TreeGrafter"/>
</dbReference>
<dbReference type="AlphaFoldDB" id="A0A8H5LJF9"/>
<dbReference type="Proteomes" id="UP000559027">
    <property type="component" value="Unassembled WGS sequence"/>
</dbReference>
<feature type="compositionally biased region" description="Low complexity" evidence="1">
    <location>
        <begin position="195"/>
        <end position="208"/>
    </location>
</feature>
<protein>
    <recommendedName>
        <fullName evidence="2">MINDY deubiquitinase domain-containing protein</fullName>
    </recommendedName>
</protein>
<dbReference type="GO" id="GO:0005829">
    <property type="term" value="C:cytosol"/>
    <property type="evidence" value="ECO:0007669"/>
    <property type="project" value="TreeGrafter"/>
</dbReference>
<dbReference type="GO" id="GO:1990380">
    <property type="term" value="F:K48-linked deubiquitinase activity"/>
    <property type="evidence" value="ECO:0007669"/>
    <property type="project" value="InterPro"/>
</dbReference>
<feature type="region of interest" description="Disordered" evidence="1">
    <location>
        <begin position="193"/>
        <end position="213"/>
    </location>
</feature>
<feature type="domain" description="MINDY deubiquitinase" evidence="2">
    <location>
        <begin position="18"/>
        <end position="315"/>
    </location>
</feature>
<dbReference type="PANTHER" id="PTHR18063">
    <property type="entry name" value="NF-E2 INDUCIBLE PROTEIN"/>
    <property type="match status" value="1"/>
</dbReference>
<dbReference type="OrthoDB" id="10261212at2759"/>
<reference evidence="3 4" key="1">
    <citation type="journal article" date="2020" name="ISME J.">
        <title>Uncovering the hidden diversity of litter-decomposition mechanisms in mushroom-forming fungi.</title>
        <authorList>
            <person name="Floudas D."/>
            <person name="Bentzer J."/>
            <person name="Ahren D."/>
            <person name="Johansson T."/>
            <person name="Persson P."/>
            <person name="Tunlid A."/>
        </authorList>
    </citation>
    <scope>NUCLEOTIDE SEQUENCE [LARGE SCALE GENOMIC DNA]</scope>
    <source>
        <strain evidence="3 4">CBS 146.42</strain>
    </source>
</reference>
<feature type="compositionally biased region" description="Basic and acidic residues" evidence="1">
    <location>
        <begin position="386"/>
        <end position="395"/>
    </location>
</feature>
<dbReference type="GO" id="GO:0071944">
    <property type="term" value="C:cell periphery"/>
    <property type="evidence" value="ECO:0007669"/>
    <property type="project" value="TreeGrafter"/>
</dbReference>
<name>A0A8H5LJF9_9AGAR</name>
<evidence type="ECO:0000313" key="4">
    <source>
        <dbReference type="Proteomes" id="UP000559027"/>
    </source>
</evidence>
<dbReference type="GO" id="GO:0071108">
    <property type="term" value="P:protein K48-linked deubiquitination"/>
    <property type="evidence" value="ECO:0007669"/>
    <property type="project" value="TreeGrafter"/>
</dbReference>
<dbReference type="EMBL" id="JAACJO010000004">
    <property type="protein sequence ID" value="KAF5359394.1"/>
    <property type="molecule type" value="Genomic_DNA"/>
</dbReference>
<dbReference type="InterPro" id="IPR007518">
    <property type="entry name" value="MINDY"/>
</dbReference>
<dbReference type="PANTHER" id="PTHR18063:SF6">
    <property type="entry name" value="UBIQUITIN CARBOXYL-TERMINAL HYDROLASE"/>
    <property type="match status" value="1"/>
</dbReference>
<accession>A0A8H5LJF9</accession>
<feature type="region of interest" description="Disordered" evidence="1">
    <location>
        <begin position="386"/>
        <end position="408"/>
    </location>
</feature>
<comment type="caution">
    <text evidence="3">The sequence shown here is derived from an EMBL/GenBank/DDBJ whole genome shotgun (WGS) entry which is preliminary data.</text>
</comment>
<organism evidence="3 4">
    <name type="scientific">Leucocoprinus leucothites</name>
    <dbReference type="NCBI Taxonomy" id="201217"/>
    <lineage>
        <taxon>Eukaryota</taxon>
        <taxon>Fungi</taxon>
        <taxon>Dikarya</taxon>
        <taxon>Basidiomycota</taxon>
        <taxon>Agaricomycotina</taxon>
        <taxon>Agaricomycetes</taxon>
        <taxon>Agaricomycetidae</taxon>
        <taxon>Agaricales</taxon>
        <taxon>Agaricineae</taxon>
        <taxon>Agaricaceae</taxon>
        <taxon>Leucocoprinus</taxon>
    </lineage>
</organism>
<evidence type="ECO:0000256" key="1">
    <source>
        <dbReference type="SAM" id="MobiDB-lite"/>
    </source>
</evidence>
<gene>
    <name evidence="3" type="ORF">D9756_002911</name>
</gene>
<sequence>MASQLEQTPSVQSSQAEVWYLKDVLFGAPGEEKKGYKIITQNFNGPCSFIAICNILILRGNITILPPERRTVSYEFLSQLVAEHLLTSSPDVDISAALEIMPYTQKGMDLNPLFTSSTSFRPSQHAAGGGLNLFEKAKIELVHGWLVDPESEEGGVMGRVAKDYDRAVELIAEVDHLTGGRLVLDEEAFLRGDDSAGPSGSGSESRGAMGSYTDEQKKKIEDAIIVRRFLQATSSQLTYHGLFHLAQSLRPHTLYALFRNSHLSIIYKTVEDGEDGSAALYGLVTDQVFLHEPSIVWERLEDVDGSSSVWVDADFRRANPAGGDFAGQTAEEAMTAAEIAAGIIDPADHELARQLQEEEERLAREEHQQYLREQYERAAYEQAQAENRREAMEKKAAKKKKSRDCIIM</sequence>
<evidence type="ECO:0000259" key="2">
    <source>
        <dbReference type="Pfam" id="PF04424"/>
    </source>
</evidence>